<evidence type="ECO:0000256" key="1">
    <source>
        <dbReference type="ARBA" id="ARBA00004162"/>
    </source>
</evidence>
<evidence type="ECO:0000313" key="8">
    <source>
        <dbReference type="EMBL" id="MBC6492752.1"/>
    </source>
</evidence>
<evidence type="ECO:0008006" key="10">
    <source>
        <dbReference type="Google" id="ProtNLM"/>
    </source>
</evidence>
<organism evidence="8 9">
    <name type="scientific">Flavihumibacter stibioxidans</name>
    <dbReference type="NCBI Taxonomy" id="1834163"/>
    <lineage>
        <taxon>Bacteria</taxon>
        <taxon>Pseudomonadati</taxon>
        <taxon>Bacteroidota</taxon>
        <taxon>Chitinophagia</taxon>
        <taxon>Chitinophagales</taxon>
        <taxon>Chitinophagaceae</taxon>
        <taxon>Flavihumibacter</taxon>
    </lineage>
</organism>
<evidence type="ECO:0000256" key="7">
    <source>
        <dbReference type="RuleBase" id="RU003879"/>
    </source>
</evidence>
<gene>
    <name evidence="8" type="ORF">BC349_16970</name>
</gene>
<dbReference type="RefSeq" id="WP_187258072.1">
    <property type="nucleotide sequence ID" value="NZ_JBHULF010000019.1"/>
</dbReference>
<evidence type="ECO:0000256" key="3">
    <source>
        <dbReference type="ARBA" id="ARBA00022475"/>
    </source>
</evidence>
<sequence>MAELQTSSTPGGGRKGITRSKKLSTRVDLTPMVDLGFLLITFFIFTTTMEEQTAMRLNLPADGSPTNVGESATLTLIPTGNDSVLYFHGSLEQAKQDQALGITGYQLNHGVGDLIREKQAALALTGKKKDFNIIIHPDQSASYKNIVDLMDEMLINAVPAYCLADDMETVKQAGYLIAASGKHPSQE</sequence>
<reference evidence="8 9" key="1">
    <citation type="submission" date="2016-07" db="EMBL/GenBank/DDBJ databases">
        <title>Genome analysis of Flavihumibacter stibioxidans YS-17.</title>
        <authorList>
            <person name="Shi K."/>
            <person name="Han Y."/>
            <person name="Wang G."/>
        </authorList>
    </citation>
    <scope>NUCLEOTIDE SEQUENCE [LARGE SCALE GENOMIC DNA]</scope>
    <source>
        <strain evidence="8 9">YS-17</strain>
    </source>
</reference>
<keyword evidence="6" id="KW-0472">Membrane</keyword>
<keyword evidence="4 7" id="KW-0812">Transmembrane</keyword>
<dbReference type="Proteomes" id="UP000765802">
    <property type="component" value="Unassembled WGS sequence"/>
</dbReference>
<comment type="caution">
    <text evidence="8">The sequence shown here is derived from an EMBL/GenBank/DDBJ whole genome shotgun (WGS) entry which is preliminary data.</text>
</comment>
<proteinExistence type="inferred from homology"/>
<dbReference type="PANTHER" id="PTHR30558">
    <property type="entry name" value="EXBD MEMBRANE COMPONENT OF PMF-DRIVEN MACROMOLECULE IMPORT SYSTEM"/>
    <property type="match status" value="1"/>
</dbReference>
<keyword evidence="3" id="KW-1003">Cell membrane</keyword>
<keyword evidence="7" id="KW-0813">Transport</keyword>
<evidence type="ECO:0000256" key="5">
    <source>
        <dbReference type="ARBA" id="ARBA00022989"/>
    </source>
</evidence>
<dbReference type="EMBL" id="MBUA01000029">
    <property type="protein sequence ID" value="MBC6492752.1"/>
    <property type="molecule type" value="Genomic_DNA"/>
</dbReference>
<name>A0ABR7MCS3_9BACT</name>
<evidence type="ECO:0000313" key="9">
    <source>
        <dbReference type="Proteomes" id="UP000765802"/>
    </source>
</evidence>
<keyword evidence="5" id="KW-1133">Transmembrane helix</keyword>
<evidence type="ECO:0000256" key="4">
    <source>
        <dbReference type="ARBA" id="ARBA00022692"/>
    </source>
</evidence>
<comment type="similarity">
    <text evidence="2 7">Belongs to the ExbD/TolR family.</text>
</comment>
<evidence type="ECO:0000256" key="2">
    <source>
        <dbReference type="ARBA" id="ARBA00005811"/>
    </source>
</evidence>
<dbReference type="InterPro" id="IPR003400">
    <property type="entry name" value="ExbD"/>
</dbReference>
<keyword evidence="9" id="KW-1185">Reference proteome</keyword>
<dbReference type="PANTHER" id="PTHR30558:SF3">
    <property type="entry name" value="BIOPOLYMER TRANSPORT PROTEIN EXBD-RELATED"/>
    <property type="match status" value="1"/>
</dbReference>
<comment type="subcellular location">
    <subcellularLocation>
        <location evidence="1">Cell membrane</location>
        <topology evidence="1">Single-pass membrane protein</topology>
    </subcellularLocation>
    <subcellularLocation>
        <location evidence="7">Cell membrane</location>
        <topology evidence="7">Single-pass type II membrane protein</topology>
    </subcellularLocation>
</comment>
<keyword evidence="7" id="KW-0653">Protein transport</keyword>
<evidence type="ECO:0000256" key="6">
    <source>
        <dbReference type="ARBA" id="ARBA00023136"/>
    </source>
</evidence>
<protein>
    <recommendedName>
        <fullName evidence="10">Biopolymer transporter ExbD</fullName>
    </recommendedName>
</protein>
<accession>A0ABR7MCS3</accession>
<dbReference type="Pfam" id="PF02472">
    <property type="entry name" value="ExbD"/>
    <property type="match status" value="1"/>
</dbReference>